<name>A0A8J7HIF2_9CYAN</name>
<evidence type="ECO:0008006" key="3">
    <source>
        <dbReference type="Google" id="ProtNLM"/>
    </source>
</evidence>
<dbReference type="SUPFAM" id="SSF48452">
    <property type="entry name" value="TPR-like"/>
    <property type="match status" value="1"/>
</dbReference>
<evidence type="ECO:0000313" key="1">
    <source>
        <dbReference type="EMBL" id="MBH8553725.1"/>
    </source>
</evidence>
<dbReference type="InterPro" id="IPR011990">
    <property type="entry name" value="TPR-like_helical_dom_sf"/>
</dbReference>
<dbReference type="Proteomes" id="UP000599391">
    <property type="component" value="Unassembled WGS sequence"/>
</dbReference>
<gene>
    <name evidence="1" type="ORF">I8751_15375</name>
</gene>
<evidence type="ECO:0000313" key="2">
    <source>
        <dbReference type="Proteomes" id="UP000599391"/>
    </source>
</evidence>
<sequence>MNWYNALAYVNRGIARYNLGYHQKAIADLQKAFEYFGYQRNQLAYQKTLDLLKNLRQQIQLAAEIA</sequence>
<dbReference type="EMBL" id="JAECZB010000042">
    <property type="protein sequence ID" value="MBH8553725.1"/>
    <property type="molecule type" value="Genomic_DNA"/>
</dbReference>
<dbReference type="RefSeq" id="WP_214439999.1">
    <property type="nucleotide sequence ID" value="NZ_JAECZB010000042.1"/>
</dbReference>
<comment type="caution">
    <text evidence="1">The sequence shown here is derived from an EMBL/GenBank/DDBJ whole genome shotgun (WGS) entry which is preliminary data.</text>
</comment>
<dbReference type="AlphaFoldDB" id="A0A8J7HIF2"/>
<keyword evidence="2" id="KW-1185">Reference proteome</keyword>
<reference evidence="1 2" key="1">
    <citation type="journal article" date="2021" name="Int. J. Syst. Evol. Microbiol.">
        <title>Amazonocrinis nigriterrae gen. nov., sp. nov., Atlanticothrix silvestris gen. nov., sp. nov. and Dendronalium phyllosphericum gen. nov., sp. nov., nostocacean cyanobacteria from Brazilian environments.</title>
        <authorList>
            <person name="Alvarenga D.O."/>
            <person name="Andreote A.P.D."/>
            <person name="Branco L.H.Z."/>
            <person name="Delbaje E."/>
            <person name="Cruz R.B."/>
            <person name="Varani A.M."/>
            <person name="Fiore M.F."/>
        </authorList>
    </citation>
    <scope>NUCLEOTIDE SEQUENCE [LARGE SCALE GENOMIC DNA]</scope>
    <source>
        <strain evidence="1 2">CENA357</strain>
    </source>
</reference>
<accession>A0A8J7HIF2</accession>
<protein>
    <recommendedName>
        <fullName evidence="3">Tetratricopeptide repeat protein</fullName>
    </recommendedName>
</protein>
<dbReference type="Gene3D" id="1.25.40.10">
    <property type="entry name" value="Tetratricopeptide repeat domain"/>
    <property type="match status" value="1"/>
</dbReference>
<proteinExistence type="predicted"/>
<organism evidence="1 2">
    <name type="scientific">Atlanticothrix silvestris CENA357</name>
    <dbReference type="NCBI Taxonomy" id="1725252"/>
    <lineage>
        <taxon>Bacteria</taxon>
        <taxon>Bacillati</taxon>
        <taxon>Cyanobacteriota</taxon>
        <taxon>Cyanophyceae</taxon>
        <taxon>Nostocales</taxon>
        <taxon>Nodulariaceae</taxon>
        <taxon>Atlanticothrix</taxon>
        <taxon>Atlanticothrix silvestris</taxon>
    </lineage>
</organism>